<gene>
    <name evidence="8" type="primary">LOC113838043</name>
</gene>
<dbReference type="InterPro" id="IPR036051">
    <property type="entry name" value="KRAB_dom_sf"/>
</dbReference>
<dbReference type="CDD" id="cd07765">
    <property type="entry name" value="KRAB_A-box"/>
    <property type="match status" value="1"/>
</dbReference>
<feature type="non-terminal residue" evidence="8">
    <location>
        <position position="109"/>
    </location>
</feature>
<protein>
    <submittedName>
        <fullName evidence="8">Zinc finger protein 120-like</fullName>
    </submittedName>
</protein>
<keyword evidence="7" id="KW-1185">Reference proteome</keyword>
<dbReference type="GO" id="GO:0008270">
    <property type="term" value="F:zinc ion binding"/>
    <property type="evidence" value="ECO:0007669"/>
    <property type="project" value="UniProtKB-KW"/>
</dbReference>
<evidence type="ECO:0000256" key="4">
    <source>
        <dbReference type="ARBA" id="ARBA00022771"/>
    </source>
</evidence>
<dbReference type="InterPro" id="IPR001909">
    <property type="entry name" value="KRAB"/>
</dbReference>
<organism evidence="7 8">
    <name type="scientific">Cricetulus griseus</name>
    <name type="common">Chinese hamster</name>
    <name type="synonym">Cricetulus barabensis griseus</name>
    <dbReference type="NCBI Taxonomy" id="10029"/>
    <lineage>
        <taxon>Eukaryota</taxon>
        <taxon>Metazoa</taxon>
        <taxon>Chordata</taxon>
        <taxon>Craniata</taxon>
        <taxon>Vertebrata</taxon>
        <taxon>Euteleostomi</taxon>
        <taxon>Mammalia</taxon>
        <taxon>Eutheria</taxon>
        <taxon>Euarchontoglires</taxon>
        <taxon>Glires</taxon>
        <taxon>Rodentia</taxon>
        <taxon>Myomorpha</taxon>
        <taxon>Muroidea</taxon>
        <taxon>Cricetidae</taxon>
        <taxon>Cricetinae</taxon>
        <taxon>Cricetulus</taxon>
    </lineage>
</organism>
<dbReference type="AlphaFoldDB" id="A0A9J7HET5"/>
<sequence length="109" mass="12818">MTYDDVHIDFTWEEWTLLDTSQKNLYIDVMLETFRNLTDIGYCWEDNTIEEHCASSKRHERHEGRQTGEKPSGYTQCLKDFACYSHLQRWNLAFSTMVVCPAPALYSSP</sequence>
<evidence type="ECO:0000313" key="7">
    <source>
        <dbReference type="Proteomes" id="UP001108280"/>
    </source>
</evidence>
<comment type="subcellular location">
    <subcellularLocation>
        <location evidence="1">Nucleus</location>
    </subcellularLocation>
</comment>
<dbReference type="GO" id="GO:0005634">
    <property type="term" value="C:nucleus"/>
    <property type="evidence" value="ECO:0007669"/>
    <property type="project" value="UniProtKB-SubCell"/>
</dbReference>
<dbReference type="InterPro" id="IPR050758">
    <property type="entry name" value="Znf_C2H2-type"/>
</dbReference>
<dbReference type="KEGG" id="cge:113838043"/>
<name>A0A9J7HET5_CRIGR</name>
<dbReference type="PANTHER" id="PTHR23234">
    <property type="entry name" value="ZNF44 PROTEIN"/>
    <property type="match status" value="1"/>
</dbReference>
<dbReference type="SUPFAM" id="SSF109640">
    <property type="entry name" value="KRAB domain (Kruppel-associated box)"/>
    <property type="match status" value="1"/>
</dbReference>
<dbReference type="Gene3D" id="6.10.140.140">
    <property type="match status" value="1"/>
</dbReference>
<keyword evidence="4" id="KW-0863">Zinc-finger</keyword>
<dbReference type="SMART" id="SM00349">
    <property type="entry name" value="KRAB"/>
    <property type="match status" value="1"/>
</dbReference>
<keyword evidence="5" id="KW-0862">Zinc</keyword>
<dbReference type="PROSITE" id="PS50805">
    <property type="entry name" value="KRAB"/>
    <property type="match status" value="1"/>
</dbReference>
<keyword evidence="3" id="KW-0677">Repeat</keyword>
<keyword evidence="2" id="KW-0479">Metal-binding</keyword>
<dbReference type="Pfam" id="PF01352">
    <property type="entry name" value="KRAB"/>
    <property type="match status" value="1"/>
</dbReference>
<proteinExistence type="predicted"/>
<evidence type="ECO:0000256" key="3">
    <source>
        <dbReference type="ARBA" id="ARBA00022737"/>
    </source>
</evidence>
<dbReference type="Proteomes" id="UP001108280">
    <property type="component" value="Unplaced"/>
</dbReference>
<evidence type="ECO:0000313" key="8">
    <source>
        <dbReference type="RefSeq" id="XP_035309586.1"/>
    </source>
</evidence>
<reference evidence="8" key="1">
    <citation type="submission" date="2025-08" db="UniProtKB">
        <authorList>
            <consortium name="RefSeq"/>
        </authorList>
    </citation>
    <scope>IDENTIFICATION</scope>
    <source>
        <strain evidence="8">17A/GY</strain>
        <tissue evidence="8">Liver</tissue>
    </source>
</reference>
<feature type="domain" description="KRAB" evidence="6">
    <location>
        <begin position="1"/>
        <end position="77"/>
    </location>
</feature>
<accession>A0A9J7HET5</accession>
<evidence type="ECO:0000256" key="1">
    <source>
        <dbReference type="ARBA" id="ARBA00004123"/>
    </source>
</evidence>
<evidence type="ECO:0000259" key="6">
    <source>
        <dbReference type="PROSITE" id="PS50805"/>
    </source>
</evidence>
<evidence type="ECO:0000256" key="2">
    <source>
        <dbReference type="ARBA" id="ARBA00022723"/>
    </source>
</evidence>
<dbReference type="RefSeq" id="XP_035309586.1">
    <property type="nucleotide sequence ID" value="XM_035453695.1"/>
</dbReference>
<dbReference type="GO" id="GO:0006355">
    <property type="term" value="P:regulation of DNA-templated transcription"/>
    <property type="evidence" value="ECO:0007669"/>
    <property type="project" value="InterPro"/>
</dbReference>
<dbReference type="PANTHER" id="PTHR23234:SF10">
    <property type="entry name" value="RIKEN CDNA 6720489N17 GENE-RELATED"/>
    <property type="match status" value="1"/>
</dbReference>
<dbReference type="GeneID" id="113838043"/>
<evidence type="ECO:0000256" key="5">
    <source>
        <dbReference type="ARBA" id="ARBA00022833"/>
    </source>
</evidence>